<sequence>MSNNVMMLSQVISQSKSPLKQVINQSVKSDSSKSFSTAIQAVLKNSDSKSELQKGLSELVSSTPFSEKVKSLLNNVKQFLSTIPKEDQMLNVSMLSNLKNSEIWSTLSNQQQEEIVGMFENNQSILSIINAMDSSESSNATIQLITVQSWFQANPTYGETQKGSVIEAQINQIQQQSMKGNTQIANSLLNHLDTLQSNVTSPIKSGSNKAMDKLVQELTTTLQKLDQEAQLTKSQMTTLEKKLFEIAKQWIQLDKSQTQASNLMVQQLKQEGVSSKALESWQQALSNLRKRSSLANQNQYGQNATVTRNEFANWIRSAWQRMNTEGSKVTQQEQQNVKASPPQFSSSDMVPMSKQEQMVIKLNGSQSNENMQKQLVEEFQKVMNRSKFSIHKGSSQLSIKLNPSQLGDMMVKMTQQNGEMMVKIMVTSQAAKEMLEGNLQQLRHMFSPSQVQIEKHDQLTSTQESHLLDKEQADKEEEQSENFQSAFETEEEHEEDSENMSFHDLLMNEKV</sequence>
<feature type="region of interest" description="Disordered" evidence="2">
    <location>
        <begin position="455"/>
        <end position="511"/>
    </location>
</feature>
<protein>
    <recommendedName>
        <fullName evidence="3">Flagellar hook-length control protein-like C-terminal domain-containing protein</fullName>
    </recommendedName>
</protein>
<feature type="region of interest" description="Disordered" evidence="2">
    <location>
        <begin position="329"/>
        <end position="349"/>
    </location>
</feature>
<keyword evidence="1" id="KW-0175">Coiled coil</keyword>
<dbReference type="EMBL" id="AVBF01000006">
    <property type="protein sequence ID" value="KGP74041.1"/>
    <property type="molecule type" value="Genomic_DNA"/>
</dbReference>
<dbReference type="Proteomes" id="UP000030147">
    <property type="component" value="Unassembled WGS sequence"/>
</dbReference>
<dbReference type="STRING" id="1385514.N782_19000"/>
<dbReference type="CDD" id="cd17470">
    <property type="entry name" value="T3SS_Flik_C"/>
    <property type="match status" value="1"/>
</dbReference>
<evidence type="ECO:0000313" key="4">
    <source>
        <dbReference type="EMBL" id="KGP74041.1"/>
    </source>
</evidence>
<name>A0A0A2TIY0_9BACI</name>
<evidence type="ECO:0000256" key="1">
    <source>
        <dbReference type="SAM" id="Coils"/>
    </source>
</evidence>
<feature type="domain" description="Flagellar hook-length control protein-like C-terminal" evidence="3">
    <location>
        <begin position="387"/>
        <end position="455"/>
    </location>
</feature>
<feature type="coiled-coil region" evidence="1">
    <location>
        <begin position="208"/>
        <end position="242"/>
    </location>
</feature>
<dbReference type="Gene3D" id="3.30.750.140">
    <property type="match status" value="1"/>
</dbReference>
<dbReference type="RefSeq" id="WP_036816375.1">
    <property type="nucleotide sequence ID" value="NZ_AVBF01000006.1"/>
</dbReference>
<dbReference type="eggNOG" id="COG3144">
    <property type="taxonomic scope" value="Bacteria"/>
</dbReference>
<reference evidence="4 5" key="1">
    <citation type="journal article" date="2015" name="Stand. Genomic Sci.">
        <title>High quality draft genome sequence of the moderately halophilic bacterium Pontibacillus yanchengensis Y32(T) and comparison among Pontibacillus genomes.</title>
        <authorList>
            <person name="Huang J."/>
            <person name="Qiao Z.X."/>
            <person name="Tang J.W."/>
            <person name="Wang G."/>
        </authorList>
    </citation>
    <scope>NUCLEOTIDE SEQUENCE [LARGE SCALE GENOMIC DNA]</scope>
    <source>
        <strain evidence="4 5">Y32</strain>
    </source>
</reference>
<evidence type="ECO:0000313" key="5">
    <source>
        <dbReference type="Proteomes" id="UP000030147"/>
    </source>
</evidence>
<comment type="caution">
    <text evidence="4">The sequence shown here is derived from an EMBL/GenBank/DDBJ whole genome shotgun (WGS) entry which is preliminary data.</text>
</comment>
<feature type="compositionally biased region" description="Polar residues" evidence="2">
    <location>
        <begin position="329"/>
        <end position="348"/>
    </location>
</feature>
<dbReference type="InterPro" id="IPR021136">
    <property type="entry name" value="Flagellar_hook_control-like_C"/>
</dbReference>
<organism evidence="4 5">
    <name type="scientific">Pontibacillus yanchengensis Y32</name>
    <dbReference type="NCBI Taxonomy" id="1385514"/>
    <lineage>
        <taxon>Bacteria</taxon>
        <taxon>Bacillati</taxon>
        <taxon>Bacillota</taxon>
        <taxon>Bacilli</taxon>
        <taxon>Bacillales</taxon>
        <taxon>Bacillaceae</taxon>
        <taxon>Pontibacillus</taxon>
    </lineage>
</organism>
<evidence type="ECO:0000256" key="2">
    <source>
        <dbReference type="SAM" id="MobiDB-lite"/>
    </source>
</evidence>
<dbReference type="Pfam" id="PF02120">
    <property type="entry name" value="Flg_hook"/>
    <property type="match status" value="1"/>
</dbReference>
<feature type="compositionally biased region" description="Acidic residues" evidence="2">
    <location>
        <begin position="488"/>
        <end position="498"/>
    </location>
</feature>
<evidence type="ECO:0000259" key="3">
    <source>
        <dbReference type="Pfam" id="PF02120"/>
    </source>
</evidence>
<dbReference type="AlphaFoldDB" id="A0A0A2TIY0"/>
<proteinExistence type="predicted"/>
<dbReference type="InterPro" id="IPR038610">
    <property type="entry name" value="FliK-like_C_sf"/>
</dbReference>
<dbReference type="OrthoDB" id="2968951at2"/>
<gene>
    <name evidence="4" type="ORF">N782_19000</name>
</gene>
<accession>A0A0A2TIY0</accession>
<keyword evidence="5" id="KW-1185">Reference proteome</keyword>